<dbReference type="AlphaFoldDB" id="C1G612"/>
<sequence>MADLLLSTQITATVDECWVNTIERYDNVNENIYNFDEIDFQMRVISTVKMMTESENHDRPVLLQSGN</sequence>
<dbReference type="HOGENOM" id="CLU_2813102_0_0_1"/>
<evidence type="ECO:0000313" key="2">
    <source>
        <dbReference type="Proteomes" id="UP000001628"/>
    </source>
</evidence>
<reference evidence="1 2" key="1">
    <citation type="journal article" date="2011" name="PLoS Genet.">
        <title>Comparative genomic analysis of human fungal pathogens causing paracoccidioidomycosis.</title>
        <authorList>
            <person name="Desjardins C.A."/>
            <person name="Champion M.D."/>
            <person name="Holder J.W."/>
            <person name="Muszewska A."/>
            <person name="Goldberg J."/>
            <person name="Bailao A.M."/>
            <person name="Brigido M.M."/>
            <person name="Ferreira M.E."/>
            <person name="Garcia A.M."/>
            <person name="Grynberg M."/>
            <person name="Gujja S."/>
            <person name="Heiman D.I."/>
            <person name="Henn M.R."/>
            <person name="Kodira C.D."/>
            <person name="Leon-Narvaez H."/>
            <person name="Longo L.V."/>
            <person name="Ma L.J."/>
            <person name="Malavazi I."/>
            <person name="Matsuo A.L."/>
            <person name="Morais F.V."/>
            <person name="Pereira M."/>
            <person name="Rodriguez-Brito S."/>
            <person name="Sakthikumar S."/>
            <person name="Salem-Izacc S.M."/>
            <person name="Sykes S.M."/>
            <person name="Teixeira M.M."/>
            <person name="Vallejo M.C."/>
            <person name="Walter M.E."/>
            <person name="Yandava C."/>
            <person name="Young S."/>
            <person name="Zeng Q."/>
            <person name="Zucker J."/>
            <person name="Felipe M.S."/>
            <person name="Goldman G.H."/>
            <person name="Haas B.J."/>
            <person name="McEwen J.G."/>
            <person name="Nino-Vega G."/>
            <person name="Puccia R."/>
            <person name="San-Blas G."/>
            <person name="Soares C.M."/>
            <person name="Birren B.W."/>
            <person name="Cuomo C.A."/>
        </authorList>
    </citation>
    <scope>NUCLEOTIDE SEQUENCE [LARGE SCALE GENOMIC DNA]</scope>
    <source>
        <strain evidence="1 2">Pb18</strain>
    </source>
</reference>
<keyword evidence="2" id="KW-1185">Reference proteome</keyword>
<dbReference type="KEGG" id="pbn:PADG_02617"/>
<dbReference type="EMBL" id="KN275959">
    <property type="protein sequence ID" value="EEH46519.2"/>
    <property type="molecule type" value="Genomic_DNA"/>
</dbReference>
<dbReference type="Proteomes" id="UP000001628">
    <property type="component" value="Unassembled WGS sequence"/>
</dbReference>
<proteinExistence type="predicted"/>
<dbReference type="GeneID" id="22582067"/>
<dbReference type="VEuPathDB" id="FungiDB:PADG_02617"/>
<organism evidence="1 2">
    <name type="scientific">Paracoccidioides brasiliensis (strain Pb18)</name>
    <dbReference type="NCBI Taxonomy" id="502780"/>
    <lineage>
        <taxon>Eukaryota</taxon>
        <taxon>Fungi</taxon>
        <taxon>Dikarya</taxon>
        <taxon>Ascomycota</taxon>
        <taxon>Pezizomycotina</taxon>
        <taxon>Eurotiomycetes</taxon>
        <taxon>Eurotiomycetidae</taxon>
        <taxon>Onygenales</taxon>
        <taxon>Ajellomycetaceae</taxon>
        <taxon>Paracoccidioides</taxon>
    </lineage>
</organism>
<dbReference type="RefSeq" id="XP_010758058.1">
    <property type="nucleotide sequence ID" value="XM_010759756.1"/>
</dbReference>
<evidence type="ECO:0000313" key="1">
    <source>
        <dbReference type="EMBL" id="EEH46519.2"/>
    </source>
</evidence>
<protein>
    <submittedName>
        <fullName evidence="1">Uncharacterized protein</fullName>
    </submittedName>
</protein>
<gene>
    <name evidence="1" type="ORF">PADG_02617</name>
</gene>
<accession>C1G612</accession>
<name>C1G612_PARBD</name>
<dbReference type="InParanoid" id="C1G612"/>